<dbReference type="OrthoDB" id="3173036at2759"/>
<dbReference type="InterPro" id="IPR001965">
    <property type="entry name" value="Znf_PHD"/>
</dbReference>
<dbReference type="SMART" id="SM00249">
    <property type="entry name" value="PHD"/>
    <property type="match status" value="1"/>
</dbReference>
<feature type="domain" description="Zinc finger PHD-type" evidence="5">
    <location>
        <begin position="1802"/>
        <end position="1854"/>
    </location>
</feature>
<protein>
    <recommendedName>
        <fullName evidence="5">Zinc finger PHD-type domain-containing protein</fullName>
    </recommendedName>
</protein>
<proteinExistence type="predicted"/>
<feature type="region of interest" description="Disordered" evidence="4">
    <location>
        <begin position="1730"/>
        <end position="1781"/>
    </location>
</feature>
<feature type="region of interest" description="Disordered" evidence="4">
    <location>
        <begin position="1645"/>
        <end position="1692"/>
    </location>
</feature>
<dbReference type="SUPFAM" id="SSF57903">
    <property type="entry name" value="FYVE/PHD zinc finger"/>
    <property type="match status" value="1"/>
</dbReference>
<sequence length="1867" mass="205479">MYEEEHRGSYVVRKGFPEKRIVLTEDDIPLMETRGTSIASLYTCSFPIVVPTLRREPRSFVWATLEMSWRKGVAGSESGTRGPSIKFNHSQSKHHPSLTVNADGIVHCPDCQTDISVGKGGIRNYDTQHFNSKKCKTNLKAKKKTKPSAIKAITSFFKTTPAAQIVPSTVKAPSVITMNGHPPPASSSSPSMAVPLPQLSTSFAPSASAQNDVTTALASSSTVVVTDIPLHTSITRPSTTAGSSSSPINTTIPSASPLPKSLCPHALHLLHNLKRAVARLPQSVPEASHDDELARFAVTPPVVAKVDAWEVLDPMLNSIAGRDVPIQKVVGLIRRGAKGMDGLVEYVEHFVVEYEIPGALLEGKFMVLMRAVEFLGSWAVGAFDEGKGSQAATSILSSPVQCPARPSMYLDAASEPDKYSAIPPLDSIGEDDSDVEITYVGTKKRPRTRTCPGYILHFPPGQTPHSSYPIGIHDTVHPPWDFTCRDGTMSLHSSSCTNNVRGEDACAACKSLASNTTLIGIEHRIKYGVHENAPFSYHGHGGMVKVARKKTRLNDCQRVRKMNMVRKLTGKEGKIDAYKQMVLALSEKRIPRLNRLLRTAVNRRMGLHAIIGLIKAAAKGTYHPKGYDEEDDLQALLMLRLAGARVANIAHRIHGSPAASTVRRRTTVSPLIASPSTPRLSEIKANIEASFAGIEEVLAFAAKDAPIHAVLMFDELATEKRLRIDDRTNMFVGLDRKTAPKTSLVFNTENDLNTIVDDLEREEVRLASEATVGAIGLLHKDARLYTARPILLSGNPKDENAAEHLTVIETTLKAAESKQDLIHSRVVCASSDGEKRRHASLVALTFKVLLSVMSVIFQYLGCLALMCLWVGDDDLTADKDYKHVFKRLRNALLRSKGIFVRGIHLTPAVIQAHLRDAGHSSRHIQSMFKPEDKQDVLLAYNLLRDLWSLPPASSPESSRPGYTETRDAIRIYGDLCYHLVIPYICVELSLAEQLEHLSSAAHLALALYEPGDKLMPTTLYIDIMIMIKNVLFCVAKAKADHPDDPFYIVLLGTDRLETLFGILRTMVGNDTNLDLLQLSLRVTGTTEIANILALHPEWDKAPRRLHLPLLTRDMESIPDAADHANPGLWTGDVIPAIISLITCWKRGRRAIEDKYHWTSEILQRIEAIPDASILAPRGTLLVNLPLAPDDDEADEGDGIVPTEPMQPADSEDATDGLRELEDAAAEVVLDEATHTQSQSPKFIMIDGTLVSKARALSLRFKYKKTSASTDRLRRVANESKYKPFIDNDDSAADDDSPRLMVNDPISTLLQCEGKIWLCLGEVKGILVHSKPVDSVPISLLPEKAVIISYQIIRLTRTTVDDDPTSDNDWRSSLFLPPTFKVPGMLVQPINPTISTRTPGKPCFLFESATLIALAASLHDRFTQIQLRAIPHIARTPEYPYRERTGAACFVVEGDGDEGEVLPNTCPKCGIEVNTSIPHPVLAHYGMHHRHDPTIDKKQEHCGTCLRPSLPGVCEYYLRKGKGAEAGFMIDYTRTTCVNKFTFNYKTASQSLSSSPCSNIPLECPICGPGTPAVWRYSMEAHFKRHHPSSASLPVYMTMWTLSNFEKYEIEVLWDTRNEKRTRKKRKGKGKAVPLVISEAHSSRLAFRNVADEEEEEDDEGGGVEDGEGDEEEMRGEDIGFARVTRGTGGDVGMDLLEGMNVVRRETEIADETRELGSKQVDGTHLEAIRTEDHPSSHPHPISPSLDPTTSVGVSHPQPCENSAHDVSLQDHAPPEDDSTTEVLVIQSTRGTRKKRTIAHLADCLCGTRVSTEEIVDGGGIVRCKKSGCETEWYHLACVGGLELAPRSWMCETCTESSEGSRKKRRKN</sequence>
<evidence type="ECO:0000256" key="2">
    <source>
        <dbReference type="ARBA" id="ARBA00022771"/>
    </source>
</evidence>
<dbReference type="PROSITE" id="PS01359">
    <property type="entry name" value="ZF_PHD_1"/>
    <property type="match status" value="1"/>
</dbReference>
<evidence type="ECO:0000313" key="7">
    <source>
        <dbReference type="Proteomes" id="UP000053927"/>
    </source>
</evidence>
<keyword evidence="7" id="KW-1185">Reference proteome</keyword>
<dbReference type="Gene3D" id="3.30.40.10">
    <property type="entry name" value="Zinc/RING finger domain, C3HC4 (zinc finger)"/>
    <property type="match status" value="1"/>
</dbReference>
<dbReference type="Proteomes" id="UP000053927">
    <property type="component" value="Unassembled WGS sequence"/>
</dbReference>
<dbReference type="InterPro" id="IPR019786">
    <property type="entry name" value="Zinc_finger_PHD-type_CS"/>
</dbReference>
<organism evidence="6 7">
    <name type="scientific">Stereum hirsutum (strain FP-91666)</name>
    <name type="common">White-rot fungus</name>
    <dbReference type="NCBI Taxonomy" id="721885"/>
    <lineage>
        <taxon>Eukaryota</taxon>
        <taxon>Fungi</taxon>
        <taxon>Dikarya</taxon>
        <taxon>Basidiomycota</taxon>
        <taxon>Agaricomycotina</taxon>
        <taxon>Agaricomycetes</taxon>
        <taxon>Russulales</taxon>
        <taxon>Stereaceae</taxon>
        <taxon>Stereum</taxon>
    </lineage>
</organism>
<feature type="region of interest" description="Disordered" evidence="4">
    <location>
        <begin position="73"/>
        <end position="96"/>
    </location>
</feature>
<reference evidence="7" key="1">
    <citation type="journal article" date="2012" name="Science">
        <title>The Paleozoic origin of enzymatic lignin decomposition reconstructed from 31 fungal genomes.</title>
        <authorList>
            <person name="Floudas D."/>
            <person name="Binder M."/>
            <person name="Riley R."/>
            <person name="Barry K."/>
            <person name="Blanchette R.A."/>
            <person name="Henrissat B."/>
            <person name="Martinez A.T."/>
            <person name="Otillar R."/>
            <person name="Spatafora J.W."/>
            <person name="Yadav J.S."/>
            <person name="Aerts A."/>
            <person name="Benoit I."/>
            <person name="Boyd A."/>
            <person name="Carlson A."/>
            <person name="Copeland A."/>
            <person name="Coutinho P.M."/>
            <person name="de Vries R.P."/>
            <person name="Ferreira P."/>
            <person name="Findley K."/>
            <person name="Foster B."/>
            <person name="Gaskell J."/>
            <person name="Glotzer D."/>
            <person name="Gorecki P."/>
            <person name="Heitman J."/>
            <person name="Hesse C."/>
            <person name="Hori C."/>
            <person name="Igarashi K."/>
            <person name="Jurgens J.A."/>
            <person name="Kallen N."/>
            <person name="Kersten P."/>
            <person name="Kohler A."/>
            <person name="Kuees U."/>
            <person name="Kumar T.K.A."/>
            <person name="Kuo A."/>
            <person name="LaButti K."/>
            <person name="Larrondo L.F."/>
            <person name="Lindquist E."/>
            <person name="Ling A."/>
            <person name="Lombard V."/>
            <person name="Lucas S."/>
            <person name="Lundell T."/>
            <person name="Martin R."/>
            <person name="McLaughlin D.J."/>
            <person name="Morgenstern I."/>
            <person name="Morin E."/>
            <person name="Murat C."/>
            <person name="Nagy L.G."/>
            <person name="Nolan M."/>
            <person name="Ohm R.A."/>
            <person name="Patyshakuliyeva A."/>
            <person name="Rokas A."/>
            <person name="Ruiz-Duenas F.J."/>
            <person name="Sabat G."/>
            <person name="Salamov A."/>
            <person name="Samejima M."/>
            <person name="Schmutz J."/>
            <person name="Slot J.C."/>
            <person name="St John F."/>
            <person name="Stenlid J."/>
            <person name="Sun H."/>
            <person name="Sun S."/>
            <person name="Syed K."/>
            <person name="Tsang A."/>
            <person name="Wiebenga A."/>
            <person name="Young D."/>
            <person name="Pisabarro A."/>
            <person name="Eastwood D.C."/>
            <person name="Martin F."/>
            <person name="Cullen D."/>
            <person name="Grigoriev I.V."/>
            <person name="Hibbett D.S."/>
        </authorList>
    </citation>
    <scope>NUCLEOTIDE SEQUENCE [LARGE SCALE GENOMIC DNA]</scope>
    <source>
        <strain evidence="7">FP-91666</strain>
    </source>
</reference>
<dbReference type="GeneID" id="18795949"/>
<evidence type="ECO:0000256" key="1">
    <source>
        <dbReference type="ARBA" id="ARBA00022723"/>
    </source>
</evidence>
<gene>
    <name evidence="6" type="ORF">STEHIDRAFT_116611</name>
</gene>
<keyword evidence="2" id="KW-0863">Zinc-finger</keyword>
<dbReference type="RefSeq" id="XP_007311552.1">
    <property type="nucleotide sequence ID" value="XM_007311490.1"/>
</dbReference>
<dbReference type="GO" id="GO:0008270">
    <property type="term" value="F:zinc ion binding"/>
    <property type="evidence" value="ECO:0007669"/>
    <property type="project" value="UniProtKB-KW"/>
</dbReference>
<evidence type="ECO:0000256" key="3">
    <source>
        <dbReference type="ARBA" id="ARBA00022833"/>
    </source>
</evidence>
<dbReference type="KEGG" id="shs:STEHIDRAFT_116611"/>
<keyword evidence="1" id="KW-0479">Metal-binding</keyword>
<keyword evidence="3" id="KW-0862">Zinc</keyword>
<feature type="compositionally biased region" description="Acidic residues" evidence="4">
    <location>
        <begin position="1651"/>
        <end position="1674"/>
    </location>
</feature>
<evidence type="ECO:0000313" key="6">
    <source>
        <dbReference type="EMBL" id="EIM79431.1"/>
    </source>
</evidence>
<feature type="region of interest" description="Disordered" evidence="4">
    <location>
        <begin position="1185"/>
        <end position="1212"/>
    </location>
</feature>
<dbReference type="InterPro" id="IPR011011">
    <property type="entry name" value="Znf_FYVE_PHD"/>
</dbReference>
<name>R7RVY7_STEHR</name>
<accession>R7RVY7</accession>
<evidence type="ECO:0000256" key="4">
    <source>
        <dbReference type="SAM" id="MobiDB-lite"/>
    </source>
</evidence>
<dbReference type="OMA" id="CETCTES"/>
<evidence type="ECO:0000259" key="5">
    <source>
        <dbReference type="SMART" id="SM00249"/>
    </source>
</evidence>
<feature type="compositionally biased region" description="Acidic residues" evidence="4">
    <location>
        <begin position="1188"/>
        <end position="1197"/>
    </location>
</feature>
<dbReference type="EMBL" id="JH687405">
    <property type="protein sequence ID" value="EIM79431.1"/>
    <property type="molecule type" value="Genomic_DNA"/>
</dbReference>
<dbReference type="eggNOG" id="ENOG502S64X">
    <property type="taxonomic scope" value="Eukaryota"/>
</dbReference>
<dbReference type="InterPro" id="IPR013083">
    <property type="entry name" value="Znf_RING/FYVE/PHD"/>
</dbReference>